<dbReference type="PROSITE" id="PS00463">
    <property type="entry name" value="ZN2_CY6_FUNGAL_1"/>
    <property type="match status" value="1"/>
</dbReference>
<keyword evidence="7" id="KW-1185">Reference proteome</keyword>
<dbReference type="Proteomes" id="UP000287144">
    <property type="component" value="Unassembled WGS sequence"/>
</dbReference>
<dbReference type="GO" id="GO:0005634">
    <property type="term" value="C:nucleus"/>
    <property type="evidence" value="ECO:0007669"/>
    <property type="project" value="UniProtKB-SubCell"/>
</dbReference>
<keyword evidence="2" id="KW-0479">Metal-binding</keyword>
<dbReference type="InterPro" id="IPR050987">
    <property type="entry name" value="AtrR-like"/>
</dbReference>
<dbReference type="InterPro" id="IPR036864">
    <property type="entry name" value="Zn2-C6_fun-type_DNA-bd_sf"/>
</dbReference>
<dbReference type="SUPFAM" id="SSF57701">
    <property type="entry name" value="Zn2/Cys6 DNA-binding domain"/>
    <property type="match status" value="1"/>
</dbReference>
<sequence length="248" mass="27798">MGSTTNIVPRACRNCRIRKIRCSREIPCANCITSKITCQESTKDATRRSTTARSVPEKKQALLATDITEFRSLAGIGSPQVVDKISGLRKLLERKASDGDASQPREWKPSSSIALQENLPPADFVIRLLRAAQGKLLSLFPTYMKQVEDLCRRVYFPVQAVTIGELTLLSAMLAVILCVFQSFPRPEFSDQEITKYYAACKENRLTGIETYEVNMIPSFEHCLVLYIAASLPFLPDRVQRGYIEATID</sequence>
<reference evidence="6 7" key="1">
    <citation type="submission" date="2017-06" db="EMBL/GenBank/DDBJ databases">
        <title>Comparative genomic analysis of Ambrosia Fusariam Clade fungi.</title>
        <authorList>
            <person name="Stajich J.E."/>
            <person name="Carrillo J."/>
            <person name="Kijimoto T."/>
            <person name="Eskalen A."/>
            <person name="O'Donnell K."/>
            <person name="Kasson M."/>
        </authorList>
    </citation>
    <scope>NUCLEOTIDE SEQUENCE [LARGE SCALE GENOMIC DNA]</scope>
    <source>
        <strain evidence="6 7">NRRL62579</strain>
    </source>
</reference>
<organism evidence="6 7">
    <name type="scientific">Fusarium oligoseptatum</name>
    <dbReference type="NCBI Taxonomy" id="2604345"/>
    <lineage>
        <taxon>Eukaryota</taxon>
        <taxon>Fungi</taxon>
        <taxon>Dikarya</taxon>
        <taxon>Ascomycota</taxon>
        <taxon>Pezizomycotina</taxon>
        <taxon>Sordariomycetes</taxon>
        <taxon>Hypocreomycetidae</taxon>
        <taxon>Hypocreales</taxon>
        <taxon>Nectriaceae</taxon>
        <taxon>Fusarium</taxon>
        <taxon>Fusarium solani species complex</taxon>
    </lineage>
</organism>
<dbReference type="PROSITE" id="PS50048">
    <property type="entry name" value="ZN2_CY6_FUNGAL_2"/>
    <property type="match status" value="1"/>
</dbReference>
<dbReference type="Pfam" id="PF00172">
    <property type="entry name" value="Zn_clus"/>
    <property type="match status" value="1"/>
</dbReference>
<keyword evidence="3" id="KW-0238">DNA-binding</keyword>
<evidence type="ECO:0000256" key="2">
    <source>
        <dbReference type="ARBA" id="ARBA00022723"/>
    </source>
</evidence>
<evidence type="ECO:0000256" key="3">
    <source>
        <dbReference type="ARBA" id="ARBA00023125"/>
    </source>
</evidence>
<keyword evidence="4" id="KW-0539">Nucleus</keyword>
<protein>
    <recommendedName>
        <fullName evidence="5">Zn(2)-C6 fungal-type domain-containing protein</fullName>
    </recommendedName>
</protein>
<dbReference type="GO" id="GO:0008270">
    <property type="term" value="F:zinc ion binding"/>
    <property type="evidence" value="ECO:0007669"/>
    <property type="project" value="InterPro"/>
</dbReference>
<dbReference type="Gene3D" id="4.10.240.10">
    <property type="entry name" value="Zn(2)-C6 fungal-type DNA-binding domain"/>
    <property type="match status" value="1"/>
</dbReference>
<evidence type="ECO:0000256" key="4">
    <source>
        <dbReference type="ARBA" id="ARBA00023242"/>
    </source>
</evidence>
<dbReference type="InterPro" id="IPR001138">
    <property type="entry name" value="Zn2Cys6_DnaBD"/>
</dbReference>
<feature type="domain" description="Zn(2)-C6 fungal-type" evidence="5">
    <location>
        <begin position="11"/>
        <end position="38"/>
    </location>
</feature>
<accession>A0A428TX19</accession>
<evidence type="ECO:0000313" key="6">
    <source>
        <dbReference type="EMBL" id="RSM06549.1"/>
    </source>
</evidence>
<dbReference type="EMBL" id="NKCK01000045">
    <property type="protein sequence ID" value="RSM06549.1"/>
    <property type="molecule type" value="Genomic_DNA"/>
</dbReference>
<name>A0A428TX19_9HYPO</name>
<dbReference type="GO" id="GO:0003677">
    <property type="term" value="F:DNA binding"/>
    <property type="evidence" value="ECO:0007669"/>
    <property type="project" value="UniProtKB-KW"/>
</dbReference>
<dbReference type="AlphaFoldDB" id="A0A428TX19"/>
<dbReference type="GO" id="GO:0000981">
    <property type="term" value="F:DNA-binding transcription factor activity, RNA polymerase II-specific"/>
    <property type="evidence" value="ECO:0007669"/>
    <property type="project" value="InterPro"/>
</dbReference>
<dbReference type="PANTHER" id="PTHR46910:SF3">
    <property type="entry name" value="HALOTOLERANCE PROTEIN 9-RELATED"/>
    <property type="match status" value="1"/>
</dbReference>
<evidence type="ECO:0000313" key="7">
    <source>
        <dbReference type="Proteomes" id="UP000287144"/>
    </source>
</evidence>
<proteinExistence type="predicted"/>
<dbReference type="CDD" id="cd00067">
    <property type="entry name" value="GAL4"/>
    <property type="match status" value="1"/>
</dbReference>
<gene>
    <name evidence="6" type="ORF">CEP52_005713</name>
</gene>
<comment type="caution">
    <text evidence="6">The sequence shown here is derived from an EMBL/GenBank/DDBJ whole genome shotgun (WGS) entry which is preliminary data.</text>
</comment>
<evidence type="ECO:0000256" key="1">
    <source>
        <dbReference type="ARBA" id="ARBA00004123"/>
    </source>
</evidence>
<dbReference type="PANTHER" id="PTHR46910">
    <property type="entry name" value="TRANSCRIPTION FACTOR PDR1"/>
    <property type="match status" value="1"/>
</dbReference>
<dbReference type="SMART" id="SM00066">
    <property type="entry name" value="GAL4"/>
    <property type="match status" value="1"/>
</dbReference>
<comment type="subcellular location">
    <subcellularLocation>
        <location evidence="1">Nucleus</location>
    </subcellularLocation>
</comment>
<dbReference type="STRING" id="1325735.A0A428TX19"/>
<evidence type="ECO:0000259" key="5">
    <source>
        <dbReference type="PROSITE" id="PS50048"/>
    </source>
</evidence>